<keyword evidence="1" id="KW-1133">Transmembrane helix</keyword>
<keyword evidence="1" id="KW-0472">Membrane</keyword>
<dbReference type="GO" id="GO:0006506">
    <property type="term" value="P:GPI anchor biosynthetic process"/>
    <property type="evidence" value="ECO:0007669"/>
    <property type="project" value="TreeGrafter"/>
</dbReference>
<comment type="caution">
    <text evidence="3">The sequence shown here is derived from an EMBL/GenBank/DDBJ whole genome shotgun (WGS) entry which is preliminary data.</text>
</comment>
<dbReference type="InterPro" id="IPR051916">
    <property type="entry name" value="GPI-anchor_lipid_remodeler"/>
</dbReference>
<dbReference type="InterPro" id="IPR005135">
    <property type="entry name" value="Endo/exonuclease/phosphatase"/>
</dbReference>
<evidence type="ECO:0000259" key="2">
    <source>
        <dbReference type="Pfam" id="PF03372"/>
    </source>
</evidence>
<dbReference type="AlphaFoldDB" id="A0A926F4S3"/>
<dbReference type="RefSeq" id="WP_262435777.1">
    <property type="nucleotide sequence ID" value="NZ_JACRTF010000001.1"/>
</dbReference>
<dbReference type="PANTHER" id="PTHR14859:SF15">
    <property type="entry name" value="ENDONUCLEASE_EXONUCLEASE_PHOSPHATASE DOMAIN-CONTAINING PROTEIN"/>
    <property type="match status" value="1"/>
</dbReference>
<dbReference type="InterPro" id="IPR036691">
    <property type="entry name" value="Endo/exonu/phosph_ase_sf"/>
</dbReference>
<keyword evidence="4" id="KW-1185">Reference proteome</keyword>
<keyword evidence="3" id="KW-0378">Hydrolase</keyword>
<keyword evidence="3" id="KW-0540">Nuclease</keyword>
<sequence>MGRKAVSKLFYYLSILLTGLLSIITLAGALSSFVSPTQCIILAFIGLAMPVLLLLNAGLIIYWCMRCRIWLLLPFIAILGNWGYMSRVLRFSNPNVSKSTLIVSTYNVDGFNRDLTGYTCKEIARYMKNEQVDILCIQEFAAVKEFSIDSIKAAFSAWHYVAIPQPTDGKAILQVAVFSKYPILHTHLVTYPDSKNCSMWCDLDINGQNIRIFNNHLQTTEVSSNKVRLEKELHTENITGTEYATLQLAKGLKENFIKRATQAEHMQKLIAASPYPTLVCGDFNSLPSSYTYHIMKGTKLSDGFLSAGHGYMYTFRYFKKLLRIDYIFHSKEFKVEDYVSPYLDYSDHKPVMMKVELTADIH</sequence>
<accession>A0A926F4S3</accession>
<feature type="transmembrane region" description="Helical" evidence="1">
    <location>
        <begin position="9"/>
        <end position="34"/>
    </location>
</feature>
<dbReference type="PANTHER" id="PTHR14859">
    <property type="entry name" value="CALCOFLUOR WHITE HYPERSENSITIVE PROTEIN PRECURSOR"/>
    <property type="match status" value="1"/>
</dbReference>
<feature type="transmembrane region" description="Helical" evidence="1">
    <location>
        <begin position="69"/>
        <end position="85"/>
    </location>
</feature>
<dbReference type="GO" id="GO:0004519">
    <property type="term" value="F:endonuclease activity"/>
    <property type="evidence" value="ECO:0007669"/>
    <property type="project" value="UniProtKB-KW"/>
</dbReference>
<feature type="transmembrane region" description="Helical" evidence="1">
    <location>
        <begin position="40"/>
        <end position="62"/>
    </location>
</feature>
<gene>
    <name evidence="3" type="ORF">H8744_15860</name>
</gene>
<feature type="domain" description="Endonuclease/exonuclease/phosphatase" evidence="2">
    <location>
        <begin position="105"/>
        <end position="348"/>
    </location>
</feature>
<keyword evidence="3" id="KW-0255">Endonuclease</keyword>
<organism evidence="3 4">
    <name type="scientific">Jilunia laotingensis</name>
    <dbReference type="NCBI Taxonomy" id="2763675"/>
    <lineage>
        <taxon>Bacteria</taxon>
        <taxon>Pseudomonadati</taxon>
        <taxon>Bacteroidota</taxon>
        <taxon>Bacteroidia</taxon>
        <taxon>Bacteroidales</taxon>
        <taxon>Bacteroidaceae</taxon>
        <taxon>Jilunia</taxon>
    </lineage>
</organism>
<evidence type="ECO:0000256" key="1">
    <source>
        <dbReference type="SAM" id="Phobius"/>
    </source>
</evidence>
<protein>
    <submittedName>
        <fullName evidence="3">Endonuclease/exonuclease/phosphatase family protein</fullName>
    </submittedName>
</protein>
<keyword evidence="1" id="KW-0812">Transmembrane</keyword>
<evidence type="ECO:0000313" key="4">
    <source>
        <dbReference type="Proteomes" id="UP000651085"/>
    </source>
</evidence>
<dbReference type="CDD" id="cd09084">
    <property type="entry name" value="EEP-2"/>
    <property type="match status" value="1"/>
</dbReference>
<dbReference type="Proteomes" id="UP000651085">
    <property type="component" value="Unassembled WGS sequence"/>
</dbReference>
<dbReference type="GO" id="GO:0016020">
    <property type="term" value="C:membrane"/>
    <property type="evidence" value="ECO:0007669"/>
    <property type="project" value="GOC"/>
</dbReference>
<reference evidence="3" key="1">
    <citation type="submission" date="2020-08" db="EMBL/GenBank/DDBJ databases">
        <title>Genome public.</title>
        <authorList>
            <person name="Liu C."/>
            <person name="Sun Q."/>
        </authorList>
    </citation>
    <scope>NUCLEOTIDE SEQUENCE</scope>
    <source>
        <strain evidence="3">N12</strain>
    </source>
</reference>
<dbReference type="EMBL" id="JACRTF010000001">
    <property type="protein sequence ID" value="MBC8594686.1"/>
    <property type="molecule type" value="Genomic_DNA"/>
</dbReference>
<dbReference type="SUPFAM" id="SSF56219">
    <property type="entry name" value="DNase I-like"/>
    <property type="match status" value="1"/>
</dbReference>
<proteinExistence type="predicted"/>
<dbReference type="Pfam" id="PF03372">
    <property type="entry name" value="Exo_endo_phos"/>
    <property type="match status" value="1"/>
</dbReference>
<evidence type="ECO:0000313" key="3">
    <source>
        <dbReference type="EMBL" id="MBC8594686.1"/>
    </source>
</evidence>
<name>A0A926F4S3_9BACT</name>
<dbReference type="Gene3D" id="3.60.10.10">
    <property type="entry name" value="Endonuclease/exonuclease/phosphatase"/>
    <property type="match status" value="1"/>
</dbReference>